<comment type="caution">
    <text evidence="1">The sequence shown here is derived from an EMBL/GenBank/DDBJ whole genome shotgun (WGS) entry which is preliminary data.</text>
</comment>
<gene>
    <name evidence="1" type="ORF">DAT39_020331</name>
</gene>
<name>A0A8J4WT68_CLAMG</name>
<proteinExistence type="predicted"/>
<reference evidence="1" key="1">
    <citation type="submission" date="2020-07" db="EMBL/GenBank/DDBJ databases">
        <title>Clarias magur genome sequencing, assembly and annotation.</title>
        <authorList>
            <person name="Kushwaha B."/>
            <person name="Kumar R."/>
            <person name="Das P."/>
            <person name="Joshi C.G."/>
            <person name="Kumar D."/>
            <person name="Nagpure N.S."/>
            <person name="Pandey M."/>
            <person name="Agarwal S."/>
            <person name="Srivastava S."/>
            <person name="Singh M."/>
            <person name="Sahoo L."/>
            <person name="Jayasankar P."/>
            <person name="Meher P.K."/>
            <person name="Koringa P.G."/>
            <person name="Iquebal M.A."/>
            <person name="Das S.P."/>
            <person name="Bit A."/>
            <person name="Patnaik S."/>
            <person name="Patel N."/>
            <person name="Shah T.M."/>
            <person name="Hinsu A."/>
            <person name="Jena J.K."/>
        </authorList>
    </citation>
    <scope>NUCLEOTIDE SEQUENCE</scope>
    <source>
        <strain evidence="1">CIFAMagur01</strain>
        <tissue evidence="1">Testis</tissue>
    </source>
</reference>
<dbReference type="Proteomes" id="UP000727407">
    <property type="component" value="Unassembled WGS sequence"/>
</dbReference>
<feature type="non-terminal residue" evidence="1">
    <location>
        <position position="51"/>
    </location>
</feature>
<sequence length="51" mass="5800">HAMKSARPHERGTGLVCPISYRRILSESWRIIRHWPRPCPAHTAKRPSGAA</sequence>
<dbReference type="AlphaFoldDB" id="A0A8J4WT68"/>
<accession>A0A8J4WT68</accession>
<protein>
    <submittedName>
        <fullName evidence="1">Uncharacterized protein</fullName>
    </submittedName>
</protein>
<keyword evidence="2" id="KW-1185">Reference proteome</keyword>
<evidence type="ECO:0000313" key="2">
    <source>
        <dbReference type="Proteomes" id="UP000727407"/>
    </source>
</evidence>
<dbReference type="EMBL" id="QNUK01000744">
    <property type="protein sequence ID" value="KAF5889967.1"/>
    <property type="molecule type" value="Genomic_DNA"/>
</dbReference>
<evidence type="ECO:0000313" key="1">
    <source>
        <dbReference type="EMBL" id="KAF5889967.1"/>
    </source>
</evidence>
<organism evidence="1 2">
    <name type="scientific">Clarias magur</name>
    <name type="common">Asian catfish</name>
    <name type="synonym">Macropteronotus magur</name>
    <dbReference type="NCBI Taxonomy" id="1594786"/>
    <lineage>
        <taxon>Eukaryota</taxon>
        <taxon>Metazoa</taxon>
        <taxon>Chordata</taxon>
        <taxon>Craniata</taxon>
        <taxon>Vertebrata</taxon>
        <taxon>Euteleostomi</taxon>
        <taxon>Actinopterygii</taxon>
        <taxon>Neopterygii</taxon>
        <taxon>Teleostei</taxon>
        <taxon>Ostariophysi</taxon>
        <taxon>Siluriformes</taxon>
        <taxon>Clariidae</taxon>
        <taxon>Clarias</taxon>
    </lineage>
</organism>
<feature type="non-terminal residue" evidence="1">
    <location>
        <position position="1"/>
    </location>
</feature>